<dbReference type="PANTHER" id="PTHR43320">
    <property type="entry name" value="SUGAR KINASE"/>
    <property type="match status" value="1"/>
</dbReference>
<evidence type="ECO:0000256" key="1">
    <source>
        <dbReference type="ARBA" id="ARBA00010688"/>
    </source>
</evidence>
<name>A0A1G8YUN8_9EURY</name>
<keyword evidence="7" id="KW-1185">Reference proteome</keyword>
<comment type="similarity">
    <text evidence="1">Belongs to the carbohydrate kinase PfkB family.</text>
</comment>
<dbReference type="RefSeq" id="WP_092704324.1">
    <property type="nucleotide sequence ID" value="NZ_FNFC01000016.1"/>
</dbReference>
<evidence type="ECO:0000313" key="7">
    <source>
        <dbReference type="Proteomes" id="UP000198856"/>
    </source>
</evidence>
<evidence type="ECO:0000259" key="5">
    <source>
        <dbReference type="Pfam" id="PF00294"/>
    </source>
</evidence>
<evidence type="ECO:0000256" key="4">
    <source>
        <dbReference type="SAM" id="MobiDB-lite"/>
    </source>
</evidence>
<dbReference type="Pfam" id="PF00294">
    <property type="entry name" value="PfkB"/>
    <property type="match status" value="1"/>
</dbReference>
<dbReference type="EMBL" id="FNFC01000016">
    <property type="protein sequence ID" value="SDK06548.1"/>
    <property type="molecule type" value="Genomic_DNA"/>
</dbReference>
<dbReference type="GO" id="GO:0016301">
    <property type="term" value="F:kinase activity"/>
    <property type="evidence" value="ECO:0007669"/>
    <property type="project" value="UniProtKB-KW"/>
</dbReference>
<dbReference type="SUPFAM" id="SSF53613">
    <property type="entry name" value="Ribokinase-like"/>
    <property type="match status" value="1"/>
</dbReference>
<dbReference type="InterPro" id="IPR052700">
    <property type="entry name" value="Carb_kinase_PfkB-like"/>
</dbReference>
<sequence>MDGLVTFGETPVRLSPPGNGRIEMTETLELYADGTESNAAVAAAAHGTDAAWVSKVPDTAIGRNVTRQIAATGVETAVTWTDDSYRQGISFREAAAPPRESRYWHDRRDTALSSAQPGEFPIERMQDASLVYTAVSSAVLSSAAADTAEAILRASAGSGTVTAVELDYTPGLASPESFKQAFETLADEVDVFITTDDAVGEVLNETGSPRELTNTLSAIYDLQMVVIRRADGSAIALHDTPGTNVVHERTAIDAEIVDPMGDASAFTGGLLHELVQGSDAARALSVAVASSVLVKTIPGPFLSVDGDEIESLTEQVDEQSR</sequence>
<dbReference type="Proteomes" id="UP000198856">
    <property type="component" value="Unassembled WGS sequence"/>
</dbReference>
<dbReference type="Gene3D" id="3.40.1190.20">
    <property type="match status" value="1"/>
</dbReference>
<keyword evidence="3 6" id="KW-0418">Kinase</keyword>
<feature type="domain" description="Carbohydrate kinase PfkB" evidence="5">
    <location>
        <begin position="3"/>
        <end position="295"/>
    </location>
</feature>
<keyword evidence="2" id="KW-0808">Transferase</keyword>
<proteinExistence type="inferred from homology"/>
<reference evidence="6 7" key="1">
    <citation type="submission" date="2016-10" db="EMBL/GenBank/DDBJ databases">
        <authorList>
            <person name="de Groot N.N."/>
        </authorList>
    </citation>
    <scope>NUCLEOTIDE SEQUENCE [LARGE SCALE GENOMIC DNA]</scope>
    <source>
        <strain evidence="6 7">IBRC-M10015</strain>
    </source>
</reference>
<dbReference type="OrthoDB" id="96179at2157"/>
<evidence type="ECO:0000256" key="2">
    <source>
        <dbReference type="ARBA" id="ARBA00022679"/>
    </source>
</evidence>
<gene>
    <name evidence="6" type="ORF">SAMN05216226_11647</name>
</gene>
<dbReference type="PANTHER" id="PTHR43320:SF2">
    <property type="entry name" value="2-DEHYDRO-3-DEOXYGLUCONOKINASE_2-DEHYDRO-3-DEOXYGALACTONOKINASE"/>
    <property type="match status" value="1"/>
</dbReference>
<dbReference type="AlphaFoldDB" id="A0A1G8YUN8"/>
<dbReference type="InterPro" id="IPR029056">
    <property type="entry name" value="Ribokinase-like"/>
</dbReference>
<evidence type="ECO:0000256" key="3">
    <source>
        <dbReference type="ARBA" id="ARBA00022777"/>
    </source>
</evidence>
<dbReference type="InterPro" id="IPR011611">
    <property type="entry name" value="PfkB_dom"/>
</dbReference>
<accession>A0A1G8YUN8</accession>
<protein>
    <submittedName>
        <fullName evidence="6">2-keto-3-deoxygluconate kinase</fullName>
    </submittedName>
</protein>
<feature type="region of interest" description="Disordered" evidence="4">
    <location>
        <begin position="1"/>
        <end position="20"/>
    </location>
</feature>
<dbReference type="STRING" id="890420.SAMN05216226_11647"/>
<evidence type="ECO:0000313" key="6">
    <source>
        <dbReference type="EMBL" id="SDK06548.1"/>
    </source>
</evidence>
<organism evidence="6 7">
    <name type="scientific">Halovenus aranensis</name>
    <dbReference type="NCBI Taxonomy" id="890420"/>
    <lineage>
        <taxon>Archaea</taxon>
        <taxon>Methanobacteriati</taxon>
        <taxon>Methanobacteriota</taxon>
        <taxon>Stenosarchaea group</taxon>
        <taxon>Halobacteria</taxon>
        <taxon>Halobacteriales</taxon>
        <taxon>Haloarculaceae</taxon>
        <taxon>Halovenus</taxon>
    </lineage>
</organism>